<name>A0A0M3JYC3_ANISI</name>
<proteinExistence type="inferred from homology"/>
<evidence type="ECO:0000256" key="1">
    <source>
        <dbReference type="ARBA" id="ARBA00034491"/>
    </source>
</evidence>
<keyword evidence="5" id="KW-1185">Reference proteome</keyword>
<gene>
    <name evidence="4" type="ORF">ASIM_LOCUS12863</name>
</gene>
<dbReference type="PANTHER" id="PTHR16771">
    <property type="entry name" value="26 PROTEASOME COMPLEX SUBUNIT DSS1"/>
    <property type="match status" value="1"/>
</dbReference>
<dbReference type="GO" id="GO:0005634">
    <property type="term" value="C:nucleus"/>
    <property type="evidence" value="ECO:0007669"/>
    <property type="project" value="UniProtKB-SubCell"/>
</dbReference>
<dbReference type="GO" id="GO:0000724">
    <property type="term" value="P:double-strand break repair via homologous recombination"/>
    <property type="evidence" value="ECO:0007669"/>
    <property type="project" value="TreeGrafter"/>
</dbReference>
<dbReference type="CDD" id="cd13768">
    <property type="entry name" value="DSS1_Sem1"/>
    <property type="match status" value="1"/>
</dbReference>
<sequence length="94" mass="11184">MRWSIAVLFDSSIMTDKKKDDKEKEEPKKIEMQSVEEDDEFEEFPLQDWQAKENAEEEEELSVWEDNWDDEAHENDFSKQLRDELAKSGSKAIV</sequence>
<dbReference type="AlphaFoldDB" id="A0A0M3JYC3"/>
<comment type="similarity">
    <text evidence="1 2">Belongs to the DSS1/SEM1 family.</text>
</comment>
<dbReference type="InterPro" id="IPR007834">
    <property type="entry name" value="DSS1_SEM1"/>
</dbReference>
<dbReference type="OrthoDB" id="5586203at2759"/>
<feature type="compositionally biased region" description="Basic and acidic residues" evidence="3">
    <location>
        <begin position="16"/>
        <end position="31"/>
    </location>
</feature>
<evidence type="ECO:0000313" key="6">
    <source>
        <dbReference type="WBParaSite" id="ASIM_0001343501-mRNA-1"/>
    </source>
</evidence>
<feature type="region of interest" description="Disordered" evidence="3">
    <location>
        <begin position="16"/>
        <end position="42"/>
    </location>
</feature>
<keyword evidence="2" id="KW-0647">Proteasome</keyword>
<dbReference type="GO" id="GO:0006406">
    <property type="term" value="P:mRNA export from nucleus"/>
    <property type="evidence" value="ECO:0007669"/>
    <property type="project" value="UniProtKB-UniRule"/>
</dbReference>
<comment type="function">
    <text evidence="2">Component of the 26S proteasome, a multiprotein complex involved in the ATP-dependent degradation of ubiquitinated proteins.</text>
</comment>
<evidence type="ECO:0000256" key="3">
    <source>
        <dbReference type="SAM" id="MobiDB-lite"/>
    </source>
</evidence>
<protein>
    <recommendedName>
        <fullName evidence="2">26S proteasome complex subunit dss-1</fullName>
    </recommendedName>
</protein>
<dbReference type="SMART" id="SM01385">
    <property type="entry name" value="DSS1_SEM1"/>
    <property type="match status" value="1"/>
</dbReference>
<comment type="subcellular location">
    <subcellularLocation>
        <location evidence="2">Nucleus</location>
    </subcellularLocation>
</comment>
<reference evidence="4 5" key="2">
    <citation type="submission" date="2018-11" db="EMBL/GenBank/DDBJ databases">
        <authorList>
            <consortium name="Pathogen Informatics"/>
        </authorList>
    </citation>
    <scope>NUCLEOTIDE SEQUENCE [LARGE SCALE GENOMIC DNA]</scope>
</reference>
<dbReference type="GO" id="GO:0008541">
    <property type="term" value="C:proteasome regulatory particle, lid subcomplex"/>
    <property type="evidence" value="ECO:0007669"/>
    <property type="project" value="UniProtKB-UniRule"/>
</dbReference>
<dbReference type="Pfam" id="PF05160">
    <property type="entry name" value="DSS1_SEM1"/>
    <property type="match status" value="1"/>
</dbReference>
<evidence type="ECO:0000313" key="5">
    <source>
        <dbReference type="Proteomes" id="UP000267096"/>
    </source>
</evidence>
<organism evidence="6">
    <name type="scientific">Anisakis simplex</name>
    <name type="common">Herring worm</name>
    <dbReference type="NCBI Taxonomy" id="6269"/>
    <lineage>
        <taxon>Eukaryota</taxon>
        <taxon>Metazoa</taxon>
        <taxon>Ecdysozoa</taxon>
        <taxon>Nematoda</taxon>
        <taxon>Chromadorea</taxon>
        <taxon>Rhabditida</taxon>
        <taxon>Spirurina</taxon>
        <taxon>Ascaridomorpha</taxon>
        <taxon>Ascaridoidea</taxon>
        <taxon>Anisakidae</taxon>
        <taxon>Anisakis</taxon>
        <taxon>Anisakis simplex complex</taxon>
    </lineage>
</organism>
<dbReference type="EMBL" id="UYRR01031264">
    <property type="protein sequence ID" value="VDK48316.1"/>
    <property type="molecule type" value="Genomic_DNA"/>
</dbReference>
<dbReference type="Proteomes" id="UP000267096">
    <property type="component" value="Unassembled WGS sequence"/>
</dbReference>
<reference evidence="6" key="1">
    <citation type="submission" date="2017-02" db="UniProtKB">
        <authorList>
            <consortium name="WormBaseParasite"/>
        </authorList>
    </citation>
    <scope>IDENTIFICATION</scope>
</reference>
<keyword evidence="2" id="KW-0539">Nucleus</keyword>
<evidence type="ECO:0000313" key="4">
    <source>
        <dbReference type="EMBL" id="VDK48316.1"/>
    </source>
</evidence>
<evidence type="ECO:0000256" key="2">
    <source>
        <dbReference type="RuleBase" id="RU369057"/>
    </source>
</evidence>
<dbReference type="GO" id="GO:0043248">
    <property type="term" value="P:proteasome assembly"/>
    <property type="evidence" value="ECO:0007669"/>
    <property type="project" value="UniProtKB-UniRule"/>
</dbReference>
<dbReference type="PANTHER" id="PTHR16771:SF0">
    <property type="entry name" value="26S PROTEASOME COMPLEX SUBUNIT SEM1"/>
    <property type="match status" value="1"/>
</dbReference>
<dbReference type="WBParaSite" id="ASIM_0001343501-mRNA-1">
    <property type="protein sequence ID" value="ASIM_0001343501-mRNA-1"/>
    <property type="gene ID" value="ASIM_0001343501"/>
</dbReference>
<accession>A0A0M3JYC3</accession>